<dbReference type="Pfam" id="PF07648">
    <property type="entry name" value="Kazal_2"/>
    <property type="match status" value="5"/>
</dbReference>
<dbReference type="InterPro" id="IPR003884">
    <property type="entry name" value="FacI_MAC"/>
</dbReference>
<evidence type="ECO:0000256" key="4">
    <source>
        <dbReference type="ARBA" id="ARBA00023157"/>
    </source>
</evidence>
<evidence type="ECO:0000256" key="5">
    <source>
        <dbReference type="ARBA" id="ARBA00023180"/>
    </source>
</evidence>
<dbReference type="EMBL" id="CP092877">
    <property type="protein sequence ID" value="UYV77851.1"/>
    <property type="molecule type" value="Genomic_DNA"/>
</dbReference>
<dbReference type="CDD" id="cd00104">
    <property type="entry name" value="KAZAL_FS"/>
    <property type="match status" value="5"/>
</dbReference>
<dbReference type="Proteomes" id="UP001235939">
    <property type="component" value="Chromosome 15"/>
</dbReference>
<feature type="domain" description="Kazal-like" evidence="7">
    <location>
        <begin position="128"/>
        <end position="174"/>
    </location>
</feature>
<dbReference type="SMART" id="SM00280">
    <property type="entry name" value="KAZAL"/>
    <property type="match status" value="5"/>
</dbReference>
<accession>A0ABY6LC99</accession>
<evidence type="ECO:0000256" key="3">
    <source>
        <dbReference type="ARBA" id="ARBA00022900"/>
    </source>
</evidence>
<name>A0ABY6LC99_9ARAC</name>
<feature type="domain" description="Kazal-like" evidence="7">
    <location>
        <begin position="200"/>
        <end position="259"/>
    </location>
</feature>
<dbReference type="InterPro" id="IPR050653">
    <property type="entry name" value="Prot_Inhib_GrowthFact_Antg"/>
</dbReference>
<evidence type="ECO:0000259" key="7">
    <source>
        <dbReference type="PROSITE" id="PS51465"/>
    </source>
</evidence>
<dbReference type="PROSITE" id="PS51465">
    <property type="entry name" value="KAZAL_2"/>
    <property type="match status" value="5"/>
</dbReference>
<dbReference type="Gene3D" id="3.30.60.30">
    <property type="match status" value="5"/>
</dbReference>
<dbReference type="PANTHER" id="PTHR10913:SF45">
    <property type="entry name" value="FOLLISTATIN, ISOFORM A-RELATED"/>
    <property type="match status" value="1"/>
</dbReference>
<evidence type="ECO:0000256" key="2">
    <source>
        <dbReference type="ARBA" id="ARBA00022737"/>
    </source>
</evidence>
<keyword evidence="3" id="KW-0722">Serine protease inhibitor</keyword>
<feature type="chain" id="PRO_5046289530" description="Kazal-like domain-containing protein" evidence="6">
    <location>
        <begin position="18"/>
        <end position="424"/>
    </location>
</feature>
<dbReference type="InterPro" id="IPR036058">
    <property type="entry name" value="Kazal_dom_sf"/>
</dbReference>
<dbReference type="InterPro" id="IPR002350">
    <property type="entry name" value="Kazal_dom"/>
</dbReference>
<keyword evidence="5" id="KW-0325">Glycoprotein</keyword>
<feature type="domain" description="Kazal-like" evidence="7">
    <location>
        <begin position="54"/>
        <end position="102"/>
    </location>
</feature>
<keyword evidence="6" id="KW-0732">Signal</keyword>
<feature type="signal peptide" evidence="6">
    <location>
        <begin position="1"/>
        <end position="17"/>
    </location>
</feature>
<gene>
    <name evidence="8" type="ORF">LAZ67_15002578</name>
</gene>
<evidence type="ECO:0000313" key="8">
    <source>
        <dbReference type="EMBL" id="UYV77851.1"/>
    </source>
</evidence>
<keyword evidence="4" id="KW-1015">Disulfide bond</keyword>
<dbReference type="SMART" id="SM00057">
    <property type="entry name" value="FIMAC"/>
    <property type="match status" value="1"/>
</dbReference>
<evidence type="ECO:0000313" key="9">
    <source>
        <dbReference type="Proteomes" id="UP001235939"/>
    </source>
</evidence>
<proteinExistence type="predicted"/>
<organism evidence="8 9">
    <name type="scientific">Cordylochernes scorpioides</name>
    <dbReference type="NCBI Taxonomy" id="51811"/>
    <lineage>
        <taxon>Eukaryota</taxon>
        <taxon>Metazoa</taxon>
        <taxon>Ecdysozoa</taxon>
        <taxon>Arthropoda</taxon>
        <taxon>Chelicerata</taxon>
        <taxon>Arachnida</taxon>
        <taxon>Pseudoscorpiones</taxon>
        <taxon>Cheliferoidea</taxon>
        <taxon>Chernetidae</taxon>
        <taxon>Cordylochernes</taxon>
    </lineage>
</organism>
<evidence type="ECO:0000256" key="6">
    <source>
        <dbReference type="SAM" id="SignalP"/>
    </source>
</evidence>
<evidence type="ECO:0000256" key="1">
    <source>
        <dbReference type="ARBA" id="ARBA00022690"/>
    </source>
</evidence>
<feature type="domain" description="Kazal-like" evidence="7">
    <location>
        <begin position="359"/>
        <end position="406"/>
    </location>
</feature>
<dbReference type="SUPFAM" id="SSF100895">
    <property type="entry name" value="Kazal-type serine protease inhibitors"/>
    <property type="match status" value="5"/>
</dbReference>
<feature type="domain" description="Kazal-like" evidence="7">
    <location>
        <begin position="277"/>
        <end position="325"/>
    </location>
</feature>
<protein>
    <recommendedName>
        <fullName evidence="7">Kazal-like domain-containing protein</fullName>
    </recommendedName>
</protein>
<dbReference type="PANTHER" id="PTHR10913">
    <property type="entry name" value="FOLLISTATIN-RELATED"/>
    <property type="match status" value="1"/>
</dbReference>
<reference evidence="8 9" key="1">
    <citation type="submission" date="2022-01" db="EMBL/GenBank/DDBJ databases">
        <title>A chromosomal length assembly of Cordylochernes scorpioides.</title>
        <authorList>
            <person name="Zeh D."/>
            <person name="Zeh J."/>
        </authorList>
    </citation>
    <scope>NUCLEOTIDE SEQUENCE [LARGE SCALE GENOMIC DNA]</scope>
    <source>
        <strain evidence="8">IN4F17</strain>
        <tissue evidence="8">Whole Body</tissue>
    </source>
</reference>
<keyword evidence="2" id="KW-0677">Repeat</keyword>
<sequence length="424" mass="46194">MCLFYIATISLFQISMCLNQPKNVVSPATNPCNALACRPEQQCDIDRFGIARCECGPPCPAVMRPVCGADGITYDSHCDASRQACLAGRPAPSIAHPGPCGLRGPCHGHRCSHREARCVVRASKPSCECPSCPEEFEPVCGTDGISYTNECKLRREACEHSREVSVAHTGLCGKFLCFPSLNALPTRSQRASGCDKKRCDFHAVCEEDGQCVCPRTCVKVDAPVCGTDGVTYPSECELRVAACNKGELVMVASRGQCDQCLHVRCKHGARCDKGMCVCPTSCPEDKREPLCANDGATYPNECEMRRTACQASRELRVLFYGECDDVGAAQAEAGSGQADCEADDKCRQFGGRCTSEGCDCDLGCPSQQDPVCGSSNRLYDNDCMLREDMCRLQVHIQVVSMDRCMPAKIMKFCDDQKMEHKWSA</sequence>
<keyword evidence="9" id="KW-1185">Reference proteome</keyword>
<keyword evidence="1" id="KW-0646">Protease inhibitor</keyword>